<name>A0ABQ0E1E7_9PORP</name>
<accession>A0ABQ0E1E7</accession>
<keyword evidence="4 9" id="KW-0677">Repeat</keyword>
<keyword evidence="5 9" id="KW-0863">Zinc-finger</keyword>
<dbReference type="InterPro" id="IPR002939">
    <property type="entry name" value="DnaJ_C"/>
</dbReference>
<dbReference type="Pfam" id="PF00684">
    <property type="entry name" value="DnaJ_CXXCXGXG"/>
    <property type="match status" value="1"/>
</dbReference>
<evidence type="ECO:0000256" key="9">
    <source>
        <dbReference type="HAMAP-Rule" id="MF_01152"/>
    </source>
</evidence>
<dbReference type="InterPro" id="IPR036410">
    <property type="entry name" value="HSP_DnaJ_Cys-rich_dom_sf"/>
</dbReference>
<evidence type="ECO:0000256" key="5">
    <source>
        <dbReference type="ARBA" id="ARBA00022771"/>
    </source>
</evidence>
<comment type="similarity">
    <text evidence="9">Belongs to the DnaJ family.</text>
</comment>
<organism evidence="13 14">
    <name type="scientific">Porphyromonas miyakawae</name>
    <dbReference type="NCBI Taxonomy" id="3137470"/>
    <lineage>
        <taxon>Bacteria</taxon>
        <taxon>Pseudomonadati</taxon>
        <taxon>Bacteroidota</taxon>
        <taxon>Bacteroidia</taxon>
        <taxon>Bacteroidales</taxon>
        <taxon>Porphyromonadaceae</taxon>
        <taxon>Porphyromonas</taxon>
    </lineage>
</organism>
<evidence type="ECO:0000313" key="14">
    <source>
        <dbReference type="Proteomes" id="UP001628220"/>
    </source>
</evidence>
<dbReference type="HAMAP" id="MF_01152">
    <property type="entry name" value="DnaJ"/>
    <property type="match status" value="1"/>
</dbReference>
<evidence type="ECO:0000256" key="4">
    <source>
        <dbReference type="ARBA" id="ARBA00022737"/>
    </source>
</evidence>
<dbReference type="CDD" id="cd10719">
    <property type="entry name" value="DnaJ_zf"/>
    <property type="match status" value="1"/>
</dbReference>
<sequence>MAEKRDYYEVLGVKRDATDEELKKAYRKLAIKYHPDKNPGDKEAEERFKEVSEAYAVLSDKDKRARYDRFGHAGMNASGGGFSGQGMTMEDIFSQFGDIFGGHFGGGFGGFSGFGGFGGSSRERPIVKGSDLRIRLKLTLKEILNGVEKRLKVRKDVVCHVCHGACTTEADGRKTCSQCHGSGIITEMSNTFFGSVRTQTTCPTCGGVGTIVTKPCAHCHGHGVEKGEEEISFRVPRGVAKGMHLTLEGKGNASPEGGINGDLYIIIDEEQDPNLIRNGNDLIYNLLIPVNTAIEGGEVEIPTVTGRARINIEPGTQPGKILRLRNKGLPEVNSNGSMMGDLLVNVNVFIPRSLNQSEKEIVASMKDKAGFRPTEADRSALDRKYREMLR</sequence>
<feature type="binding site" evidence="9">
    <location>
        <position position="205"/>
    </location>
    <ligand>
        <name>Zn(2+)</name>
        <dbReference type="ChEBI" id="CHEBI:29105"/>
        <label>2</label>
    </ligand>
</feature>
<gene>
    <name evidence="9 13" type="primary">dnaJ</name>
    <name evidence="13" type="ORF">Tsumi_06170</name>
</gene>
<dbReference type="PROSITE" id="PS51188">
    <property type="entry name" value="ZF_CR"/>
    <property type="match status" value="1"/>
</dbReference>
<evidence type="ECO:0000256" key="6">
    <source>
        <dbReference type="ARBA" id="ARBA00022833"/>
    </source>
</evidence>
<evidence type="ECO:0000256" key="1">
    <source>
        <dbReference type="ARBA" id="ARBA00022490"/>
    </source>
</evidence>
<dbReference type="PANTHER" id="PTHR43096:SF48">
    <property type="entry name" value="CHAPERONE PROTEIN DNAJ"/>
    <property type="match status" value="1"/>
</dbReference>
<keyword evidence="8 9" id="KW-0143">Chaperone</keyword>
<feature type="binding site" evidence="9">
    <location>
        <position position="176"/>
    </location>
    <ligand>
        <name>Zn(2+)</name>
        <dbReference type="ChEBI" id="CHEBI:29105"/>
        <label>2</label>
    </ligand>
</feature>
<comment type="domain">
    <text evidence="9">The J domain is necessary and sufficient to stimulate DnaK ATPase activity. Zinc center 1 plays an important role in the autonomous, DnaK-independent chaperone activity of DnaJ. Zinc center 2 is essential for interaction with DnaK and for DnaJ activity.</text>
</comment>
<comment type="caution">
    <text evidence="13">The sequence shown here is derived from an EMBL/GenBank/DDBJ whole genome shotgun (WGS) entry which is preliminary data.</text>
</comment>
<feature type="binding site" evidence="9">
    <location>
        <position position="216"/>
    </location>
    <ligand>
        <name>Zn(2+)</name>
        <dbReference type="ChEBI" id="CHEBI:29105"/>
        <label>1</label>
    </ligand>
</feature>
<dbReference type="SUPFAM" id="SSF49493">
    <property type="entry name" value="HSP40/DnaJ peptide-binding domain"/>
    <property type="match status" value="2"/>
</dbReference>
<dbReference type="Proteomes" id="UP001628220">
    <property type="component" value="Unassembled WGS sequence"/>
</dbReference>
<comment type="caution">
    <text evidence="9">Lacks conserved residue(s) required for the propagation of feature annotation.</text>
</comment>
<dbReference type="NCBIfam" id="NF008035">
    <property type="entry name" value="PRK10767.1"/>
    <property type="match status" value="1"/>
</dbReference>
<feature type="domain" description="J" evidence="11">
    <location>
        <begin position="6"/>
        <end position="71"/>
    </location>
</feature>
<keyword evidence="6 9" id="KW-0862">Zinc</keyword>
<evidence type="ECO:0000259" key="12">
    <source>
        <dbReference type="PROSITE" id="PS51188"/>
    </source>
</evidence>
<dbReference type="SUPFAM" id="SSF46565">
    <property type="entry name" value="Chaperone J-domain"/>
    <property type="match status" value="1"/>
</dbReference>
<comment type="cofactor">
    <cofactor evidence="9">
        <name>Zn(2+)</name>
        <dbReference type="ChEBI" id="CHEBI:29105"/>
    </cofactor>
    <text evidence="9">Binds 2 Zn(2+) ions per monomer.</text>
</comment>
<protein>
    <recommendedName>
        <fullName evidence="9">Chaperone protein DnaJ</fullName>
    </recommendedName>
</protein>
<keyword evidence="14" id="KW-1185">Reference proteome</keyword>
<dbReference type="InterPro" id="IPR001305">
    <property type="entry name" value="HSP_DnaJ_Cys-rich_dom"/>
</dbReference>
<dbReference type="Gene3D" id="2.60.260.20">
    <property type="entry name" value="Urease metallochaperone UreE, N-terminal domain"/>
    <property type="match status" value="2"/>
</dbReference>
<dbReference type="InterPro" id="IPR018253">
    <property type="entry name" value="DnaJ_domain_CS"/>
</dbReference>
<dbReference type="InterPro" id="IPR036869">
    <property type="entry name" value="J_dom_sf"/>
</dbReference>
<keyword evidence="3 9" id="KW-0479">Metal-binding</keyword>
<feature type="binding site" evidence="9">
    <location>
        <position position="219"/>
    </location>
    <ligand>
        <name>Zn(2+)</name>
        <dbReference type="ChEBI" id="CHEBI:29105"/>
        <label>1</label>
    </ligand>
</feature>
<feature type="binding site" evidence="9">
    <location>
        <position position="202"/>
    </location>
    <ligand>
        <name>Zn(2+)</name>
        <dbReference type="ChEBI" id="CHEBI:29105"/>
        <label>2</label>
    </ligand>
</feature>
<comment type="function">
    <text evidence="9">Participates actively in the response to hyperosmotic and heat shock by preventing the aggregation of stress-denatured proteins and by disaggregating proteins, also in an autonomous, DnaK-independent fashion. Unfolded proteins bind initially to DnaJ; upon interaction with the DnaJ-bound protein, DnaK hydrolyzes its bound ATP, resulting in the formation of a stable complex. GrpE releases ADP from DnaK; ATP binding to DnaK triggers the release of the substrate protein, thus completing the reaction cycle. Several rounds of ATP-dependent interactions between DnaJ, DnaK and GrpE are required for fully efficient folding. Also involved, together with DnaK and GrpE, in the DNA replication of plasmids through activation of initiation proteins.</text>
</comment>
<evidence type="ECO:0000259" key="11">
    <source>
        <dbReference type="PROSITE" id="PS50076"/>
    </source>
</evidence>
<feature type="binding site" evidence="9">
    <location>
        <position position="162"/>
    </location>
    <ligand>
        <name>Zn(2+)</name>
        <dbReference type="ChEBI" id="CHEBI:29105"/>
        <label>1</label>
    </ligand>
</feature>
<keyword evidence="2 9" id="KW-0235">DNA replication</keyword>
<dbReference type="PRINTS" id="PR00625">
    <property type="entry name" value="JDOMAIN"/>
</dbReference>
<comment type="subcellular location">
    <subcellularLocation>
        <location evidence="9">Cytoplasm</location>
    </subcellularLocation>
</comment>
<feature type="domain" description="CR-type" evidence="12">
    <location>
        <begin position="146"/>
        <end position="228"/>
    </location>
</feature>
<keyword evidence="7 9" id="KW-0346">Stress response</keyword>
<feature type="binding site" evidence="9">
    <location>
        <position position="159"/>
    </location>
    <ligand>
        <name>Zn(2+)</name>
        <dbReference type="ChEBI" id="CHEBI:29105"/>
        <label>1</label>
    </ligand>
</feature>
<dbReference type="EMBL" id="BAAFSF010000001">
    <property type="protein sequence ID" value="GAB1251513.1"/>
    <property type="molecule type" value="Genomic_DNA"/>
</dbReference>
<dbReference type="SMART" id="SM00271">
    <property type="entry name" value="DnaJ"/>
    <property type="match status" value="1"/>
</dbReference>
<dbReference type="Gene3D" id="1.10.287.110">
    <property type="entry name" value="DnaJ domain"/>
    <property type="match status" value="1"/>
</dbReference>
<feature type="binding site" evidence="9">
    <location>
        <position position="179"/>
    </location>
    <ligand>
        <name>Zn(2+)</name>
        <dbReference type="ChEBI" id="CHEBI:29105"/>
        <label>2</label>
    </ligand>
</feature>
<dbReference type="RefSeq" id="WP_411915319.1">
    <property type="nucleotide sequence ID" value="NZ_BAAFSF010000001.1"/>
</dbReference>
<dbReference type="NCBIfam" id="TIGR02349">
    <property type="entry name" value="DnaJ_bact"/>
    <property type="match status" value="1"/>
</dbReference>
<dbReference type="Pfam" id="PF01556">
    <property type="entry name" value="DnaJ_C"/>
    <property type="match status" value="1"/>
</dbReference>
<dbReference type="Gene3D" id="2.10.230.10">
    <property type="entry name" value="Heat shock protein DnaJ, cysteine-rich domain"/>
    <property type="match status" value="1"/>
</dbReference>
<dbReference type="CDD" id="cd06257">
    <property type="entry name" value="DnaJ"/>
    <property type="match status" value="1"/>
</dbReference>
<keyword evidence="1 9" id="KW-0963">Cytoplasm</keyword>
<dbReference type="Pfam" id="PF00226">
    <property type="entry name" value="DnaJ"/>
    <property type="match status" value="1"/>
</dbReference>
<dbReference type="SUPFAM" id="SSF57938">
    <property type="entry name" value="DnaJ/Hsp40 cysteine-rich domain"/>
    <property type="match status" value="1"/>
</dbReference>
<proteinExistence type="inferred from homology"/>
<dbReference type="InterPro" id="IPR008971">
    <property type="entry name" value="HSP40/DnaJ_pept-bd"/>
</dbReference>
<dbReference type="InterPro" id="IPR012724">
    <property type="entry name" value="DnaJ"/>
</dbReference>
<dbReference type="PROSITE" id="PS00636">
    <property type="entry name" value="DNAJ_1"/>
    <property type="match status" value="1"/>
</dbReference>
<evidence type="ECO:0000256" key="3">
    <source>
        <dbReference type="ARBA" id="ARBA00022723"/>
    </source>
</evidence>
<evidence type="ECO:0000256" key="8">
    <source>
        <dbReference type="ARBA" id="ARBA00023186"/>
    </source>
</evidence>
<dbReference type="PROSITE" id="PS50076">
    <property type="entry name" value="DNAJ_2"/>
    <property type="match status" value="1"/>
</dbReference>
<dbReference type="InterPro" id="IPR001623">
    <property type="entry name" value="DnaJ_domain"/>
</dbReference>
<evidence type="ECO:0000313" key="13">
    <source>
        <dbReference type="EMBL" id="GAB1251513.1"/>
    </source>
</evidence>
<feature type="zinc finger region" description="CR-type" evidence="10">
    <location>
        <begin position="146"/>
        <end position="228"/>
    </location>
</feature>
<reference evidence="13 14" key="1">
    <citation type="journal article" date="2025" name="Int. J. Syst. Evol. Microbiol.">
        <title>Desulfovibrio falkowii sp. nov., Porphyromonas miyakawae sp. nov., Mediterraneibacter flintii sp. nov. and Owariibacterium komagatae gen. nov., sp. nov., isolated from human faeces.</title>
        <authorList>
            <person name="Hamaguchi T."/>
            <person name="Ohara M."/>
            <person name="Hisatomi A."/>
            <person name="Sekiguchi K."/>
            <person name="Takeda J.I."/>
            <person name="Ueyama J."/>
            <person name="Ito M."/>
            <person name="Nishiwaki H."/>
            <person name="Ogi T."/>
            <person name="Hirayama M."/>
            <person name="Ohkuma M."/>
            <person name="Sakamoto M."/>
            <person name="Ohno K."/>
        </authorList>
    </citation>
    <scope>NUCLEOTIDE SEQUENCE [LARGE SCALE GENOMIC DNA]</scope>
    <source>
        <strain evidence="13 14">13CB11C</strain>
    </source>
</reference>
<evidence type="ECO:0000256" key="2">
    <source>
        <dbReference type="ARBA" id="ARBA00022705"/>
    </source>
</evidence>
<evidence type="ECO:0000256" key="10">
    <source>
        <dbReference type="PROSITE-ProRule" id="PRU00546"/>
    </source>
</evidence>
<dbReference type="PANTHER" id="PTHR43096">
    <property type="entry name" value="DNAJ HOMOLOG 1, MITOCHONDRIAL-RELATED"/>
    <property type="match status" value="1"/>
</dbReference>
<dbReference type="CDD" id="cd10747">
    <property type="entry name" value="DnaJ_C"/>
    <property type="match status" value="1"/>
</dbReference>
<evidence type="ECO:0000256" key="7">
    <source>
        <dbReference type="ARBA" id="ARBA00023016"/>
    </source>
</evidence>
<comment type="subunit">
    <text evidence="9">Homodimer.</text>
</comment>